<sequence>MASVALALFTNPFIVGLVAISCYALYLYLLPKPIPGIPYNKDAARQIMGDIPALLESQKHDISIWRWVAQQCEQLQSPIVQLWVRPFSRPLVVLADFREAEDISMRRTRDFDRADSLDYIFGPLFPQFHMLMKTQNPLYKRQRKWLQDLMTPNFLHNVAAELIYQNVVKVAELWEHKTRLARGHPFAAFDDIYYGSLDAVFSFSFGGSFAHMSIPARLELISSLRDIEQPPDSDAPVIFPGEKENRVVKAILTLAETIEGTRKAMSPRLTSWYLHQTRRIKEAKQIRDNFINREIDLAIRKLETEEPISSAVEHMMYREKLFAEKEGREPMFKSPGMHSEIFGFLMAGHETTATAFAWGLKYLTDHQDAQVKLRDALRNHFSLAAEENRQPTYEEIMKTSIPYLDATIEEILRCAGTTSVADRQALKDTTVLGHHIPKDTTVVLVTIGESIMKPAFEIPDTKRTKTALDAASRIRSWESSPYPAADFQPDRWLVPSTDNPDHMVFDAMAGPHMAFGLGPRACFGRRLAYLELRMLTVLLFWDFKLQSCPPELSCYNGYDGLTVKPRQCFVRLAKA</sequence>
<organism evidence="1 2">
    <name type="scientific">Colletotrichum truncatum</name>
    <name type="common">Anthracnose fungus</name>
    <name type="synonym">Colletotrichum capsici</name>
    <dbReference type="NCBI Taxonomy" id="5467"/>
    <lineage>
        <taxon>Eukaryota</taxon>
        <taxon>Fungi</taxon>
        <taxon>Dikarya</taxon>
        <taxon>Ascomycota</taxon>
        <taxon>Pezizomycotina</taxon>
        <taxon>Sordariomycetes</taxon>
        <taxon>Hypocreomycetidae</taxon>
        <taxon>Glomerellales</taxon>
        <taxon>Glomerellaceae</taxon>
        <taxon>Colletotrichum</taxon>
        <taxon>Colletotrichum truncatum species complex</taxon>
    </lineage>
</organism>
<evidence type="ECO:0000313" key="1">
    <source>
        <dbReference type="EMBL" id="KAL0939209.1"/>
    </source>
</evidence>
<keyword evidence="2" id="KW-1185">Reference proteome</keyword>
<reference evidence="1 2" key="1">
    <citation type="journal article" date="2020" name="Phytopathology">
        <title>Genome Sequence Resources of Colletotrichum truncatum, C. plurivorum, C. musicola, and C. sojae: Four Species Pathogenic to Soybean (Glycine max).</title>
        <authorList>
            <person name="Rogerio F."/>
            <person name="Boufleur T.R."/>
            <person name="Ciampi-Guillardi M."/>
            <person name="Sukno S.A."/>
            <person name="Thon M.R."/>
            <person name="Massola Junior N.S."/>
            <person name="Baroncelli R."/>
        </authorList>
    </citation>
    <scope>NUCLEOTIDE SEQUENCE [LARGE SCALE GENOMIC DNA]</scope>
    <source>
        <strain evidence="1 2">CMES1059</strain>
    </source>
</reference>
<accession>A0ACC3Z534</accession>
<keyword evidence="1" id="KW-0503">Monooxygenase</keyword>
<keyword evidence="1" id="KW-0560">Oxidoreductase</keyword>
<comment type="caution">
    <text evidence="1">The sequence shown here is derived from an EMBL/GenBank/DDBJ whole genome shotgun (WGS) entry which is preliminary data.</text>
</comment>
<protein>
    <submittedName>
        <fullName evidence="1">Cytochrome p450 monooxygenase</fullName>
    </submittedName>
</protein>
<evidence type="ECO:0000313" key="2">
    <source>
        <dbReference type="Proteomes" id="UP000805649"/>
    </source>
</evidence>
<name>A0ACC3Z534_COLTU</name>
<dbReference type="EMBL" id="VUJX02000003">
    <property type="protein sequence ID" value="KAL0939209.1"/>
    <property type="molecule type" value="Genomic_DNA"/>
</dbReference>
<proteinExistence type="predicted"/>
<gene>
    <name evidence="1" type="ORF">CTRU02_205819</name>
</gene>
<dbReference type="Proteomes" id="UP000805649">
    <property type="component" value="Unassembled WGS sequence"/>
</dbReference>